<dbReference type="Pfam" id="PF00652">
    <property type="entry name" value="Ricin_B_lectin"/>
    <property type="match status" value="2"/>
</dbReference>
<evidence type="ECO:0000256" key="8">
    <source>
        <dbReference type="ARBA" id="ARBA00022801"/>
    </source>
</evidence>
<name>A0AAD6QKK0_9ROSI</name>
<dbReference type="InterPro" id="IPR013780">
    <property type="entry name" value="Glyco_hydro_b"/>
</dbReference>
<evidence type="ECO:0000313" key="15">
    <source>
        <dbReference type="Proteomes" id="UP001164929"/>
    </source>
</evidence>
<dbReference type="InterPro" id="IPR017853">
    <property type="entry name" value="GH"/>
</dbReference>
<comment type="similarity">
    <text evidence="3">Belongs to the glycosyl hydrolase 51 family.</text>
</comment>
<evidence type="ECO:0000256" key="9">
    <source>
        <dbReference type="ARBA" id="ARBA00023180"/>
    </source>
</evidence>
<keyword evidence="8" id="KW-0378">Hydrolase</keyword>
<dbReference type="Pfam" id="PF22848">
    <property type="entry name" value="ASD1_dom"/>
    <property type="match status" value="1"/>
</dbReference>
<evidence type="ECO:0000256" key="7">
    <source>
        <dbReference type="ARBA" id="ARBA00022729"/>
    </source>
</evidence>
<keyword evidence="6" id="KW-0272">Extracellular matrix</keyword>
<proteinExistence type="inferred from homology"/>
<evidence type="ECO:0000256" key="11">
    <source>
        <dbReference type="SAM" id="SignalP"/>
    </source>
</evidence>
<gene>
    <name evidence="14" type="ORF">NC653_015462</name>
</gene>
<evidence type="ECO:0000256" key="3">
    <source>
        <dbReference type="ARBA" id="ARBA00007186"/>
    </source>
</evidence>
<evidence type="ECO:0000256" key="4">
    <source>
        <dbReference type="ARBA" id="ARBA00012670"/>
    </source>
</evidence>
<dbReference type="FunFam" id="2.60.120.260:FF:000063">
    <property type="entry name" value="Putative alpha-L-arabinofuranosidase family protein"/>
    <property type="match status" value="1"/>
</dbReference>
<keyword evidence="15" id="KW-1185">Reference proteome</keyword>
<dbReference type="FunFam" id="3.20.20.80:FF:000025">
    <property type="entry name" value="Alpha-L-arabinofuranosidase 1"/>
    <property type="match status" value="1"/>
</dbReference>
<evidence type="ECO:0000259" key="13">
    <source>
        <dbReference type="SMART" id="SM00813"/>
    </source>
</evidence>
<dbReference type="PROSITE" id="PS50231">
    <property type="entry name" value="RICIN_B_LECTIN"/>
    <property type="match status" value="2"/>
</dbReference>
<dbReference type="InterPro" id="IPR010720">
    <property type="entry name" value="Alpha-L-AF_C"/>
</dbReference>
<sequence length="933" mass="102873">MGYWKASCSVLLVCIFVGLCSVHQCSAAEVDAYQTAKLMVNASSGRPIPETLFGIFFEEINHAGAGGIWAELVSNRGFEAGGQNTPSNIAPWSIIGDQSSLTVSTDRSSCFERNKVALRMHVLCDSEGSNICPAGGVGIYNPGFWGMNIEQGKIYKVVLYVRSLGSINVSVSLTSSDGLQILATANIVDSDVSNWTKTEVLLEAKGTNPKSRLQLTTSRKGVIWFDQVSAMPLDTYKGHGFQKELIEMLEDIKPQFIRFPGGCFVEGEWLRNAFRWKESIGPWEERPGHFGDVWMYWTDDGLGYFEFLQLSEDLGARPIWVFNNGISHRDEVDTTTVSPFVQFARGASDSKWGSVRAAMGHPEPFDLKYVAVGNEDCWKKNYRGNYLKFYDAIKRAYPDIKIISNCDGSSHFLDHPADYYDFHIYTSASHLFSMTHQFDHTSRSGPKAFVSEYAVTGKDAGTGSLLAALAEAGFLIGLEKNSDIVEMASYAPLFVNDNDRRWNPDAIVFNSSMHYGTPSYWVQKFFRESSGATLLDANLQTNSSSLVASAITWTNSVDGETYLKIKIVNFGNRHVILEVSVDGLGLNSQLSGSTKTVLTSSNVMDENSFTDPNKMKQLKGNMKLWIVVATYLLSTVLVASTEAGNMDSLAEDQTGRDMIIRSVVPKNDDVVSGAKSTQHIVGINNLCVDVFLELYFHGNVVQLYPCKSDGDVNQQWSLEKDGTIQSKGMCLATNGTSPGSYVFIYNCNEVKASATIWKVQKDGSILNPSSSLVLTSKSGKSGSLLTLETNVYALGQGWRFADVSKPSPKSIVGLLDYCLEFNKNVPKLAKCVESKTEQKWNFYADGSIRVEANTDLCLTSDGNTKGSLVLVVSCSPVSSNQRWTFGDSHGKDYFPILNVNNALVLDVSYFILNLFEIIIWDFNGGANQVWRLS</sequence>
<feature type="domain" description="Ricin B lectin" evidence="12">
    <location>
        <begin position="675"/>
        <end position="801"/>
    </location>
</feature>
<dbReference type="InterPro" id="IPR055235">
    <property type="entry name" value="ASD1_cat"/>
</dbReference>
<feature type="domain" description="Ricin B lectin" evidence="12">
    <location>
        <begin position="806"/>
        <end position="933"/>
    </location>
</feature>
<dbReference type="GO" id="GO:0046556">
    <property type="term" value="F:alpha-L-arabinofuranosidase activity"/>
    <property type="evidence" value="ECO:0007669"/>
    <property type="project" value="UniProtKB-EC"/>
</dbReference>
<dbReference type="EC" id="3.2.1.55" evidence="4"/>
<feature type="signal peptide" evidence="11">
    <location>
        <begin position="1"/>
        <end position="27"/>
    </location>
</feature>
<comment type="caution">
    <text evidence="14">The sequence shown here is derived from an EMBL/GenBank/DDBJ whole genome shotgun (WGS) entry which is preliminary data.</text>
</comment>
<dbReference type="CDD" id="cd23443">
    <property type="entry name" value="beta-trefoil_Ricin_RIPs_II_rpt1"/>
    <property type="match status" value="1"/>
</dbReference>
<dbReference type="SMART" id="SM00813">
    <property type="entry name" value="Alpha-L-AF_C"/>
    <property type="match status" value="1"/>
</dbReference>
<feature type="chain" id="PRO_5042047950" description="non-reducing end alpha-L-arabinofuranosidase" evidence="11">
    <location>
        <begin position="28"/>
        <end position="933"/>
    </location>
</feature>
<reference evidence="14" key="1">
    <citation type="journal article" date="2023" name="Mol. Ecol. Resour.">
        <title>Chromosome-level genome assembly of a triploid poplar Populus alba 'Berolinensis'.</title>
        <authorList>
            <person name="Chen S."/>
            <person name="Yu Y."/>
            <person name="Wang X."/>
            <person name="Wang S."/>
            <person name="Zhang T."/>
            <person name="Zhou Y."/>
            <person name="He R."/>
            <person name="Meng N."/>
            <person name="Wang Y."/>
            <person name="Liu W."/>
            <person name="Liu Z."/>
            <person name="Liu J."/>
            <person name="Guo Q."/>
            <person name="Huang H."/>
            <person name="Sederoff R.R."/>
            <person name="Wang G."/>
            <person name="Qu G."/>
            <person name="Chen S."/>
        </authorList>
    </citation>
    <scope>NUCLEOTIDE SEQUENCE</scope>
    <source>
        <strain evidence="14">SC-2020</strain>
    </source>
</reference>
<dbReference type="InterPro" id="IPR000772">
    <property type="entry name" value="Ricin_B_lectin"/>
</dbReference>
<dbReference type="CDD" id="cd23444">
    <property type="entry name" value="beta-trefoil_Ricin_RIPs_II_rpt2"/>
    <property type="match status" value="1"/>
</dbReference>
<evidence type="ECO:0000256" key="6">
    <source>
        <dbReference type="ARBA" id="ARBA00022530"/>
    </source>
</evidence>
<dbReference type="SUPFAM" id="SSF50370">
    <property type="entry name" value="Ricin B-like lectins"/>
    <property type="match status" value="2"/>
</dbReference>
<dbReference type="PANTHER" id="PTHR31776:SF0">
    <property type="entry name" value="ALPHA-L-ARABINOFURANOSIDASE 1"/>
    <property type="match status" value="1"/>
</dbReference>
<dbReference type="InterPro" id="IPR051563">
    <property type="entry name" value="Glycosyl_Hydrolase_51"/>
</dbReference>
<dbReference type="PANTHER" id="PTHR31776">
    <property type="entry name" value="ALPHA-L-ARABINOFURANOSIDASE 1"/>
    <property type="match status" value="1"/>
</dbReference>
<evidence type="ECO:0000259" key="12">
    <source>
        <dbReference type="SMART" id="SM00458"/>
    </source>
</evidence>
<comment type="catalytic activity">
    <reaction evidence="1">
        <text>Hydrolysis of terminal non-reducing alpha-L-arabinofuranoside residues in alpha-L-arabinosides.</text>
        <dbReference type="EC" id="3.2.1.55"/>
    </reaction>
</comment>
<evidence type="ECO:0000256" key="2">
    <source>
        <dbReference type="ARBA" id="ARBA00004498"/>
    </source>
</evidence>
<dbReference type="Gene3D" id="2.60.120.260">
    <property type="entry name" value="Galactose-binding domain-like"/>
    <property type="match status" value="1"/>
</dbReference>
<feature type="domain" description="Alpha-L-arabinofuranosidase C-terminal" evidence="13">
    <location>
        <begin position="451"/>
        <end position="640"/>
    </location>
</feature>
<dbReference type="Gene3D" id="2.60.40.1180">
    <property type="entry name" value="Golgi alpha-mannosidase II"/>
    <property type="match status" value="1"/>
</dbReference>
<dbReference type="Pfam" id="PF06964">
    <property type="entry name" value="Alpha-L-AF_C"/>
    <property type="match status" value="1"/>
</dbReference>
<dbReference type="EMBL" id="JAQIZT010000006">
    <property type="protein sequence ID" value="KAJ6992113.1"/>
    <property type="molecule type" value="Genomic_DNA"/>
</dbReference>
<keyword evidence="9" id="KW-0325">Glycoprotein</keyword>
<dbReference type="Gene3D" id="3.20.20.80">
    <property type="entry name" value="Glycosidases"/>
    <property type="match status" value="1"/>
</dbReference>
<dbReference type="Proteomes" id="UP001164929">
    <property type="component" value="Chromosome 6"/>
</dbReference>
<accession>A0AAD6QKK0</accession>
<organism evidence="14 15">
    <name type="scientific">Populus alba x Populus x berolinensis</name>
    <dbReference type="NCBI Taxonomy" id="444605"/>
    <lineage>
        <taxon>Eukaryota</taxon>
        <taxon>Viridiplantae</taxon>
        <taxon>Streptophyta</taxon>
        <taxon>Embryophyta</taxon>
        <taxon>Tracheophyta</taxon>
        <taxon>Spermatophyta</taxon>
        <taxon>Magnoliopsida</taxon>
        <taxon>eudicotyledons</taxon>
        <taxon>Gunneridae</taxon>
        <taxon>Pentapetalae</taxon>
        <taxon>rosids</taxon>
        <taxon>fabids</taxon>
        <taxon>Malpighiales</taxon>
        <taxon>Salicaceae</taxon>
        <taxon>Saliceae</taxon>
        <taxon>Populus</taxon>
    </lineage>
</organism>
<dbReference type="Gene3D" id="2.80.10.50">
    <property type="match status" value="2"/>
</dbReference>
<dbReference type="SUPFAM" id="SSF51445">
    <property type="entry name" value="(Trans)glycosidases"/>
    <property type="match status" value="1"/>
</dbReference>
<evidence type="ECO:0000313" key="14">
    <source>
        <dbReference type="EMBL" id="KAJ6992113.1"/>
    </source>
</evidence>
<keyword evidence="7 11" id="KW-0732">Signal</keyword>
<dbReference type="InterPro" id="IPR035992">
    <property type="entry name" value="Ricin_B-like_lectins"/>
</dbReference>
<dbReference type="AlphaFoldDB" id="A0AAD6QKK0"/>
<protein>
    <recommendedName>
        <fullName evidence="4">non-reducing end alpha-L-arabinofuranosidase</fullName>
        <ecNumber evidence="4">3.2.1.55</ecNumber>
    </recommendedName>
    <alternativeName>
        <fullName evidence="10">Beta-D-xylosidase</fullName>
    </alternativeName>
</protein>
<evidence type="ECO:0000256" key="10">
    <source>
        <dbReference type="ARBA" id="ARBA00082101"/>
    </source>
</evidence>
<evidence type="ECO:0000256" key="1">
    <source>
        <dbReference type="ARBA" id="ARBA00001462"/>
    </source>
</evidence>
<keyword evidence="5" id="KW-0964">Secreted</keyword>
<dbReference type="GO" id="GO:0046373">
    <property type="term" value="P:L-arabinose metabolic process"/>
    <property type="evidence" value="ECO:0007669"/>
    <property type="project" value="InterPro"/>
</dbReference>
<evidence type="ECO:0000256" key="5">
    <source>
        <dbReference type="ARBA" id="ARBA00022525"/>
    </source>
</evidence>
<dbReference type="SMART" id="SM00458">
    <property type="entry name" value="RICIN"/>
    <property type="match status" value="2"/>
</dbReference>
<comment type="subcellular location">
    <subcellularLocation>
        <location evidence="2">Secreted</location>
        <location evidence="2">Extracellular space</location>
        <location evidence="2">Extracellular matrix</location>
    </subcellularLocation>
</comment>